<dbReference type="InterPro" id="IPR007391">
    <property type="entry name" value="Vancomycin_resist_VanW"/>
</dbReference>
<comment type="caution">
    <text evidence="4">The sequence shown here is derived from an EMBL/GenBank/DDBJ whole genome shotgun (WGS) entry which is preliminary data.</text>
</comment>
<dbReference type="PANTHER" id="PTHR35788:SF1">
    <property type="entry name" value="EXPORTED PROTEIN"/>
    <property type="match status" value="1"/>
</dbReference>
<evidence type="ECO:0000256" key="2">
    <source>
        <dbReference type="SAM" id="Phobius"/>
    </source>
</evidence>
<keyword evidence="2" id="KW-0472">Membrane</keyword>
<keyword evidence="5" id="KW-1185">Reference proteome</keyword>
<dbReference type="PROSITE" id="PS51109">
    <property type="entry name" value="G5"/>
    <property type="match status" value="1"/>
</dbReference>
<dbReference type="InterPro" id="IPR052913">
    <property type="entry name" value="Glycopeptide_resist_protein"/>
</dbReference>
<accession>A0A1I5WP55</accession>
<feature type="domain" description="G5" evidence="3">
    <location>
        <begin position="320"/>
        <end position="399"/>
    </location>
</feature>
<evidence type="ECO:0000259" key="3">
    <source>
        <dbReference type="PROSITE" id="PS51109"/>
    </source>
</evidence>
<keyword evidence="2" id="KW-0812">Transmembrane</keyword>
<dbReference type="SMART" id="SM01208">
    <property type="entry name" value="G5"/>
    <property type="match status" value="1"/>
</dbReference>
<dbReference type="Pfam" id="PF07501">
    <property type="entry name" value="G5"/>
    <property type="match status" value="1"/>
</dbReference>
<evidence type="ECO:0000313" key="4">
    <source>
        <dbReference type="EMBL" id="SFQ21562.1"/>
    </source>
</evidence>
<dbReference type="Proteomes" id="UP000182762">
    <property type="component" value="Unassembled WGS sequence"/>
</dbReference>
<dbReference type="EMBL" id="FOXX01000001">
    <property type="protein sequence ID" value="SFQ21562.1"/>
    <property type="molecule type" value="Genomic_DNA"/>
</dbReference>
<sequence>MILKKERDRAEVGVLVRFTKKRRKIFLFLLLFVLSGIVISQGSVWAYEKITGSNTSFAKGTKLAGISIGGLSYEKAYEKVDNKVKEWQQSGHLTFSYDKEEVLLDRSVVVFHLKESLKRAETQKNESLIVNINKDKLYGELYNQVTAEDQKKVNKKSLEKTIADQSQRLATKTLFVLQSYIKETEPLEETVVAEVERPLSKESKENLSELFGSSSSWTVGSKDEFSFNYAVLTQYEESFLQESREVLTSSLYEAMLHTDFAITERHISTTRQNHVPLGYEAYVSLGKEDLTFENPHSTSYVITVKVVDNKLITTVSGKQLNKKIEVKERRKETYPPRTIVEYDPLLNVNETRIERTGKPGESIEVARYITNGKEDQVVEVMNNDYYPPVFSKEVRGPKEERDVNNTE</sequence>
<dbReference type="Gene3D" id="2.20.230.10">
    <property type="entry name" value="Resuscitation-promoting factor rpfb"/>
    <property type="match status" value="1"/>
</dbReference>
<organism evidence="4 5">
    <name type="scientific">Priestia endophytica DSM 13796</name>
    <dbReference type="NCBI Taxonomy" id="1121089"/>
    <lineage>
        <taxon>Bacteria</taxon>
        <taxon>Bacillati</taxon>
        <taxon>Bacillota</taxon>
        <taxon>Bacilli</taxon>
        <taxon>Bacillales</taxon>
        <taxon>Bacillaceae</taxon>
        <taxon>Priestia</taxon>
    </lineage>
</organism>
<name>A0A1I5WP55_9BACI</name>
<feature type="transmembrane region" description="Helical" evidence="2">
    <location>
        <begin position="25"/>
        <end position="47"/>
    </location>
</feature>
<dbReference type="PANTHER" id="PTHR35788">
    <property type="entry name" value="EXPORTED PROTEIN-RELATED"/>
    <property type="match status" value="1"/>
</dbReference>
<gene>
    <name evidence="4" type="ORF">SAMN02745910_00670</name>
</gene>
<evidence type="ECO:0000313" key="5">
    <source>
        <dbReference type="Proteomes" id="UP000182762"/>
    </source>
</evidence>
<reference evidence="4 5" key="1">
    <citation type="submission" date="2016-10" db="EMBL/GenBank/DDBJ databases">
        <authorList>
            <person name="Varghese N."/>
            <person name="Submissions S."/>
        </authorList>
    </citation>
    <scope>NUCLEOTIDE SEQUENCE [LARGE SCALE GENOMIC DNA]</scope>
    <source>
        <strain evidence="4 5">DSM 13796</strain>
    </source>
</reference>
<dbReference type="Pfam" id="PF04294">
    <property type="entry name" value="VanW"/>
    <property type="match status" value="1"/>
</dbReference>
<proteinExistence type="predicted"/>
<protein>
    <submittedName>
        <fullName evidence="4">G5 domain-containing protein</fullName>
    </submittedName>
</protein>
<dbReference type="InterPro" id="IPR011098">
    <property type="entry name" value="G5_dom"/>
</dbReference>
<evidence type="ECO:0000256" key="1">
    <source>
        <dbReference type="ARBA" id="ARBA00022729"/>
    </source>
</evidence>
<keyword evidence="2" id="KW-1133">Transmembrane helix</keyword>
<keyword evidence="1" id="KW-0732">Signal</keyword>